<feature type="domain" description="YrdC-like" evidence="17">
    <location>
        <begin position="724"/>
        <end position="912"/>
    </location>
</feature>
<feature type="compositionally biased region" description="Polar residues" evidence="16">
    <location>
        <begin position="1"/>
        <end position="17"/>
    </location>
</feature>
<dbReference type="InterPro" id="IPR056284">
    <property type="entry name" value="AIR9-like_A9"/>
</dbReference>
<keyword evidence="12" id="KW-0472">Membrane</keyword>
<evidence type="ECO:0000259" key="17">
    <source>
        <dbReference type="PROSITE" id="PS51163"/>
    </source>
</evidence>
<keyword evidence="9" id="KW-0808">Transferase</keyword>
<evidence type="ECO:0000256" key="12">
    <source>
        <dbReference type="ARBA" id="ARBA00023136"/>
    </source>
</evidence>
<dbReference type="Pfam" id="PF01300">
    <property type="entry name" value="Sua5_yciO_yrdC"/>
    <property type="match status" value="1"/>
</dbReference>
<dbReference type="SUPFAM" id="SSF56219">
    <property type="entry name" value="DNase I-like"/>
    <property type="match status" value="1"/>
</dbReference>
<dbReference type="OrthoDB" id="412787at2759"/>
<dbReference type="InterPro" id="IPR050410">
    <property type="entry name" value="CCR4/nocturin_mRNA_transcr"/>
</dbReference>
<feature type="compositionally biased region" description="Low complexity" evidence="16">
    <location>
        <begin position="61"/>
        <end position="79"/>
    </location>
</feature>
<comment type="subcellular location">
    <subcellularLocation>
        <location evidence="2">Cell membrane</location>
        <topology evidence="2">Peripheral membrane protein</topology>
    </subcellularLocation>
    <subcellularLocation>
        <location evidence="3">Cytoplasm</location>
    </subcellularLocation>
    <subcellularLocation>
        <location evidence="1">Mitochondrion</location>
    </subcellularLocation>
</comment>
<evidence type="ECO:0000256" key="8">
    <source>
        <dbReference type="ARBA" id="ARBA00022490"/>
    </source>
</evidence>
<dbReference type="InterPro" id="IPR006070">
    <property type="entry name" value="Sua5-like_dom"/>
</dbReference>
<dbReference type="Gene3D" id="2.60.40.2700">
    <property type="match status" value="1"/>
</dbReference>
<dbReference type="Gene3D" id="3.90.870.10">
    <property type="entry name" value="DHBP synthase"/>
    <property type="match status" value="1"/>
</dbReference>
<dbReference type="Gene3D" id="3.60.10.10">
    <property type="entry name" value="Endonuclease/exonuclease/phosphatase"/>
    <property type="match status" value="1"/>
</dbReference>
<evidence type="ECO:0000256" key="16">
    <source>
        <dbReference type="SAM" id="MobiDB-lite"/>
    </source>
</evidence>
<evidence type="ECO:0000256" key="9">
    <source>
        <dbReference type="ARBA" id="ARBA00022679"/>
    </source>
</evidence>
<evidence type="ECO:0000256" key="3">
    <source>
        <dbReference type="ARBA" id="ARBA00004496"/>
    </source>
</evidence>
<evidence type="ECO:0000256" key="2">
    <source>
        <dbReference type="ARBA" id="ARBA00004202"/>
    </source>
</evidence>
<evidence type="ECO:0000256" key="6">
    <source>
        <dbReference type="ARBA" id="ARBA00015492"/>
    </source>
</evidence>
<feature type="region of interest" description="Disordered" evidence="16">
    <location>
        <begin position="1"/>
        <end position="79"/>
    </location>
</feature>
<dbReference type="EC" id="2.7.7.87" evidence="5"/>
<dbReference type="STRING" id="554055.A0A2P6VNC5"/>
<dbReference type="Proteomes" id="UP000239649">
    <property type="component" value="Unassembled WGS sequence"/>
</dbReference>
<organism evidence="18 19">
    <name type="scientific">Micractinium conductrix</name>
    <dbReference type="NCBI Taxonomy" id="554055"/>
    <lineage>
        <taxon>Eukaryota</taxon>
        <taxon>Viridiplantae</taxon>
        <taxon>Chlorophyta</taxon>
        <taxon>core chlorophytes</taxon>
        <taxon>Trebouxiophyceae</taxon>
        <taxon>Chlorellales</taxon>
        <taxon>Chlorellaceae</taxon>
        <taxon>Chlorella clade</taxon>
        <taxon>Micractinium</taxon>
    </lineage>
</organism>
<evidence type="ECO:0000256" key="11">
    <source>
        <dbReference type="ARBA" id="ARBA00023128"/>
    </source>
</evidence>
<dbReference type="GO" id="GO:0005739">
    <property type="term" value="C:mitochondrion"/>
    <property type="evidence" value="ECO:0007669"/>
    <property type="project" value="UniProtKB-SubCell"/>
</dbReference>
<evidence type="ECO:0000313" key="18">
    <source>
        <dbReference type="EMBL" id="PSC75583.1"/>
    </source>
</evidence>
<evidence type="ECO:0000256" key="5">
    <source>
        <dbReference type="ARBA" id="ARBA00012584"/>
    </source>
</evidence>
<evidence type="ECO:0000256" key="4">
    <source>
        <dbReference type="ARBA" id="ARBA00007663"/>
    </source>
</evidence>
<dbReference type="GO" id="GO:0000175">
    <property type="term" value="F:3'-5'-RNA exonuclease activity"/>
    <property type="evidence" value="ECO:0007669"/>
    <property type="project" value="TreeGrafter"/>
</dbReference>
<sequence length="930" mass="97982">MQQAVVRSLPNESNMTISLVVAGKQRNMDRPKDELLEKPLGRLQKSAAPQQDKQARRQAGKKPNAAAADSAGGAGPAAAEASPFVGLHAGPSETHPVLDAGVVTNEEAWRHGRLLRVGGTQYQVVLNPPFLARMEVHAAAFVGIPLMLVVQLHFAEEEACRWAWYRQQPGSAAWEPIPGVTSRRYTPAPEDVGCHLRVECTPARPSSEPGEEAVLGEGGFADCGPVGVPPAPAAVAPRHALTRQQTAAPELRVVTYNILADQYAATETAKNVIFAHCPPQFLKPEYRWPLVLNELLGFNADLICLQEVDEKAFTAYLAPQLAAEGFRGVYTNKAGKPGLSVREGQATFFRTSRFTLAGHRSLKLKELFPAEPGEQAKYGQRFEPMLSSSPQLQHALQRIATVAQISLLAPVQPGDRLLCVLNTHLFFHYMAPHIRTMHVWAMVQEAHAFIEEAMGDAELAARLGGQRPSLLFCGDLNSDLNDGIPGAIELLSKGTLHSDFWDWWYGAEFKWDRGEEGESGAADGAAAAGGAAAAVAGDADVSGAADALPSSDEFGEVAKQVHSAVEHAAPPGSPAAHSSPGAGNRQQFVAGVELDIPFRLRSADGLRTPFTNYVQGYQGLLDYIWYEPSALEVVREVPLPTLAEMGGTEGYLPSQRFPSDHLPVVFDLRFRAEGAGDAAASSAAGGAAARGGGAAGSAGADGGGGSAAADGGSAGAGNVLPAALYNVGAAAEALARSEVLAVPTDTLYGLAACANSSSAVAHIYATKQRGDHKPLAICVADVGEVGRYGDTQHLPKGLLEDLLPGPVTLLLARLPGAPLAPELNPGVDAIGIRIPDAPFIRAVCRQHRSALALTSANKSGGLSSIAVNEFQELWPACSLVFDGGALDAGRSGSTVIDLATPGQFVISRRGAGFARTMQLLQEKYGLRHVL</sequence>
<gene>
    <name evidence="18" type="ORF">C2E20_1458</name>
</gene>
<keyword evidence="11" id="KW-0496">Mitochondrion</keyword>
<name>A0A2P6VNC5_9CHLO</name>
<keyword evidence="19" id="KW-1185">Reference proteome</keyword>
<keyword evidence="8" id="KW-0963">Cytoplasm</keyword>
<accession>A0A2P6VNC5</accession>
<dbReference type="GO" id="GO:0003725">
    <property type="term" value="F:double-stranded RNA binding"/>
    <property type="evidence" value="ECO:0007669"/>
    <property type="project" value="InterPro"/>
</dbReference>
<dbReference type="SUPFAM" id="SSF55821">
    <property type="entry name" value="YrdC/RibB"/>
    <property type="match status" value="1"/>
</dbReference>
<dbReference type="PROSITE" id="PS51163">
    <property type="entry name" value="YRDC"/>
    <property type="match status" value="1"/>
</dbReference>
<keyword evidence="7" id="KW-1003">Cell membrane</keyword>
<dbReference type="PANTHER" id="PTHR12121">
    <property type="entry name" value="CARBON CATABOLITE REPRESSOR PROTEIN 4"/>
    <property type="match status" value="1"/>
</dbReference>
<evidence type="ECO:0000256" key="13">
    <source>
        <dbReference type="ARBA" id="ARBA00048366"/>
    </source>
</evidence>
<comment type="similarity">
    <text evidence="4">Belongs to the SUA5 family.</text>
</comment>
<feature type="compositionally biased region" description="Basic and acidic residues" evidence="16">
    <location>
        <begin position="26"/>
        <end position="40"/>
    </location>
</feature>
<dbReference type="EMBL" id="LHPF02000002">
    <property type="protein sequence ID" value="PSC75583.1"/>
    <property type="molecule type" value="Genomic_DNA"/>
</dbReference>
<evidence type="ECO:0000313" key="19">
    <source>
        <dbReference type="Proteomes" id="UP000239649"/>
    </source>
</evidence>
<proteinExistence type="inferred from homology"/>
<comment type="function">
    <text evidence="14">Cytoplasmic and mitochondrial threonylcarbamoyl-AMP synthase required for the formation of a threonylcarbamoyl group on adenosine at position 37 (t(6)A37) in tRNAs that read codons beginning with adenine. Catalyzes the conversion of L-threonine, HCO(3)(-)/CO(2) and ATP to give threonylcarbamoyl-AMP (TC-AMP) as the acyladenylate intermediate, with the release of diphosphate. Participates in t(6)A37 formation in cytoplasmic and mitochondrial tRNAs. May regulate the activity of some transporters.</text>
</comment>
<comment type="caution">
    <text evidence="18">The sequence shown here is derived from an EMBL/GenBank/DDBJ whole genome shotgun (WGS) entry which is preliminary data.</text>
</comment>
<reference evidence="18 19" key="1">
    <citation type="journal article" date="2018" name="Plant J.">
        <title>Genome sequences of Chlorella sorokiniana UTEX 1602 and Micractinium conductrix SAG 241.80: implications to maltose excretion by a green alga.</title>
        <authorList>
            <person name="Arriola M.B."/>
            <person name="Velmurugan N."/>
            <person name="Zhang Y."/>
            <person name="Plunkett M.H."/>
            <person name="Hondzo H."/>
            <person name="Barney B.M."/>
        </authorList>
    </citation>
    <scope>NUCLEOTIDE SEQUENCE [LARGE SCALE GENOMIC DNA]</scope>
    <source>
        <strain evidence="18 19">SAG 241.80</strain>
    </source>
</reference>
<evidence type="ECO:0000256" key="15">
    <source>
        <dbReference type="ARBA" id="ARBA00063146"/>
    </source>
</evidence>
<keyword evidence="10" id="KW-0809">Transit peptide</keyword>
<dbReference type="InterPro" id="IPR017945">
    <property type="entry name" value="DHBP_synth_RibB-like_a/b_dom"/>
</dbReference>
<evidence type="ECO:0000256" key="7">
    <source>
        <dbReference type="ARBA" id="ARBA00022475"/>
    </source>
</evidence>
<comment type="subunit">
    <text evidence="15">Interacts with RSC1A1.</text>
</comment>
<dbReference type="InterPro" id="IPR036691">
    <property type="entry name" value="Endo/exonu/phosph_ase_sf"/>
</dbReference>
<protein>
    <recommendedName>
        <fullName evidence="6">Threonylcarbamoyl-AMP synthase</fullName>
        <ecNumber evidence="5">2.7.7.87</ecNumber>
    </recommendedName>
</protein>
<dbReference type="AlphaFoldDB" id="A0A2P6VNC5"/>
<evidence type="ECO:0000256" key="1">
    <source>
        <dbReference type="ARBA" id="ARBA00004173"/>
    </source>
</evidence>
<dbReference type="GO" id="GO:0000288">
    <property type="term" value="P:nuclear-transcribed mRNA catabolic process, deadenylation-dependent decay"/>
    <property type="evidence" value="ECO:0007669"/>
    <property type="project" value="TreeGrafter"/>
</dbReference>
<dbReference type="PANTHER" id="PTHR12121:SF37">
    <property type="entry name" value="2',5'-PHOSPHODIESTERASE 12"/>
    <property type="match status" value="1"/>
</dbReference>
<dbReference type="GO" id="GO:0005886">
    <property type="term" value="C:plasma membrane"/>
    <property type="evidence" value="ECO:0007669"/>
    <property type="project" value="UniProtKB-SubCell"/>
</dbReference>
<dbReference type="Pfam" id="PF23197">
    <property type="entry name" value="IG_AIR9"/>
    <property type="match status" value="1"/>
</dbReference>
<comment type="catalytic activity">
    <reaction evidence="13">
        <text>L-threonine + hydrogencarbonate + ATP = L-threonylcarbamoyladenylate + diphosphate + H2O</text>
        <dbReference type="Rhea" id="RHEA:36407"/>
        <dbReference type="ChEBI" id="CHEBI:15377"/>
        <dbReference type="ChEBI" id="CHEBI:17544"/>
        <dbReference type="ChEBI" id="CHEBI:30616"/>
        <dbReference type="ChEBI" id="CHEBI:33019"/>
        <dbReference type="ChEBI" id="CHEBI:57926"/>
        <dbReference type="ChEBI" id="CHEBI:73682"/>
        <dbReference type="EC" id="2.7.7.87"/>
    </reaction>
</comment>
<dbReference type="FunFam" id="3.90.870.10:FF:000007">
    <property type="entry name" value="YrdC N6-threonylcarbamoyltransferase domain containing"/>
    <property type="match status" value="1"/>
</dbReference>
<dbReference type="GO" id="GO:0061710">
    <property type="term" value="F:L-threonylcarbamoyladenylate synthase"/>
    <property type="evidence" value="ECO:0007669"/>
    <property type="project" value="UniProtKB-EC"/>
</dbReference>
<evidence type="ECO:0000256" key="14">
    <source>
        <dbReference type="ARBA" id="ARBA00058524"/>
    </source>
</evidence>
<evidence type="ECO:0000256" key="10">
    <source>
        <dbReference type="ARBA" id="ARBA00022946"/>
    </source>
</evidence>